<dbReference type="VEuPathDB" id="VectorBase:CSON002919"/>
<keyword evidence="3" id="KW-0732">Signal</keyword>
<sequence>MKCFLLETILKISIIITLTMANDFDCPHDCECRINFNSFHILCKANGIDQFSMEYSNSESGEVAQNRQQLRLICHTKNDFYEFLPELKLSPYINIQFYDCDINQTSIRRLEVRLFEDHTENLLNLEVTSNYFHMLSGFEKLPHLEQLAFYYNNIENIDPKLLHPMTNLRRLYFINNNITFFPSKLLKNNKRLEKITIEEYTLEELPDSFLSNFPNLNFVEIECNLGYLSENLFKGSKNIEKLYIRYNDLWKIPIDVFIDQSNLTDLSLEKNYITILHEGVFRNLKKLSNLNLARNRLRNISEYLFADLISLEVLSLNDNLIHIIDAAAFEQNSLLRYLNLQNNHISLALSNNSMFMPLKFLKKLNLANNHINEFHFSWLSKKYHFEHLDLSGNEIGKLHLKELPVNPIKDASKGVIIDLGNRKVNEMSVPEQNIDLYAYSPIELISYTVKMSYSIHLEQFFNETSEYVIIMSWHDM</sequence>
<evidence type="ECO:0000313" key="5">
    <source>
        <dbReference type="EMBL" id="SSX17681.1"/>
    </source>
</evidence>
<dbReference type="EMBL" id="UFQT01000014">
    <property type="protein sequence ID" value="SSX17681.1"/>
    <property type="molecule type" value="Genomic_DNA"/>
</dbReference>
<reference evidence="4" key="1">
    <citation type="submission" date="2018-04" db="EMBL/GenBank/DDBJ databases">
        <authorList>
            <person name="Go L.Y."/>
            <person name="Mitchell J.A."/>
        </authorList>
    </citation>
    <scope>NUCLEOTIDE SEQUENCE</scope>
    <source>
        <tissue evidence="4">Whole organism</tissue>
    </source>
</reference>
<feature type="chain" id="PRO_5036328496" evidence="3">
    <location>
        <begin position="22"/>
        <end position="476"/>
    </location>
</feature>
<dbReference type="PROSITE" id="PS51450">
    <property type="entry name" value="LRR"/>
    <property type="match status" value="1"/>
</dbReference>
<evidence type="ECO:0000256" key="3">
    <source>
        <dbReference type="SAM" id="SignalP"/>
    </source>
</evidence>
<name>A0A336K1L4_CULSO</name>
<proteinExistence type="predicted"/>
<protein>
    <submittedName>
        <fullName evidence="4">CSON002919 protein</fullName>
    </submittedName>
</protein>
<keyword evidence="2" id="KW-0677">Repeat</keyword>
<keyword evidence="1" id="KW-0433">Leucine-rich repeat</keyword>
<dbReference type="SMART" id="SM00369">
    <property type="entry name" value="LRR_TYP"/>
    <property type="match status" value="6"/>
</dbReference>
<dbReference type="PANTHER" id="PTHR45712:SF22">
    <property type="entry name" value="INSULIN-LIKE GROWTH FACTOR-BINDING PROTEIN COMPLEX ACID LABILE SUBUNIT"/>
    <property type="match status" value="1"/>
</dbReference>
<dbReference type="InterPro" id="IPR032675">
    <property type="entry name" value="LRR_dom_sf"/>
</dbReference>
<evidence type="ECO:0000256" key="2">
    <source>
        <dbReference type="ARBA" id="ARBA00022737"/>
    </source>
</evidence>
<evidence type="ECO:0000256" key="1">
    <source>
        <dbReference type="ARBA" id="ARBA00022614"/>
    </source>
</evidence>
<reference evidence="5" key="2">
    <citation type="submission" date="2018-07" db="EMBL/GenBank/DDBJ databases">
        <authorList>
            <person name="Quirk P.G."/>
            <person name="Krulwich T.A."/>
        </authorList>
    </citation>
    <scope>NUCLEOTIDE SEQUENCE</scope>
</reference>
<dbReference type="AlphaFoldDB" id="A0A336K1L4"/>
<evidence type="ECO:0000313" key="4">
    <source>
        <dbReference type="EMBL" id="SSW97295.1"/>
    </source>
</evidence>
<dbReference type="InterPro" id="IPR001611">
    <property type="entry name" value="Leu-rich_rpt"/>
</dbReference>
<dbReference type="EMBL" id="UFQS01000014">
    <property type="protein sequence ID" value="SSW97295.1"/>
    <property type="molecule type" value="Genomic_DNA"/>
</dbReference>
<dbReference type="SUPFAM" id="SSF52058">
    <property type="entry name" value="L domain-like"/>
    <property type="match status" value="1"/>
</dbReference>
<dbReference type="Gene3D" id="3.80.10.10">
    <property type="entry name" value="Ribonuclease Inhibitor"/>
    <property type="match status" value="2"/>
</dbReference>
<dbReference type="Pfam" id="PF13855">
    <property type="entry name" value="LRR_8"/>
    <property type="match status" value="1"/>
</dbReference>
<accession>A0A336K1L4</accession>
<feature type="signal peptide" evidence="3">
    <location>
        <begin position="1"/>
        <end position="21"/>
    </location>
</feature>
<dbReference type="FunFam" id="3.80.10.10:FF:001164">
    <property type="entry name" value="GH01279p"/>
    <property type="match status" value="1"/>
</dbReference>
<dbReference type="InterPro" id="IPR003591">
    <property type="entry name" value="Leu-rich_rpt_typical-subtyp"/>
</dbReference>
<dbReference type="InterPro" id="IPR050333">
    <property type="entry name" value="SLRP"/>
</dbReference>
<organism evidence="4">
    <name type="scientific">Culicoides sonorensis</name>
    <name type="common">Biting midge</name>
    <dbReference type="NCBI Taxonomy" id="179676"/>
    <lineage>
        <taxon>Eukaryota</taxon>
        <taxon>Metazoa</taxon>
        <taxon>Ecdysozoa</taxon>
        <taxon>Arthropoda</taxon>
        <taxon>Hexapoda</taxon>
        <taxon>Insecta</taxon>
        <taxon>Pterygota</taxon>
        <taxon>Neoptera</taxon>
        <taxon>Endopterygota</taxon>
        <taxon>Diptera</taxon>
        <taxon>Nematocera</taxon>
        <taxon>Chironomoidea</taxon>
        <taxon>Ceratopogonidae</taxon>
        <taxon>Ceratopogoninae</taxon>
        <taxon>Culicoides</taxon>
        <taxon>Monoculicoides</taxon>
    </lineage>
</organism>
<gene>
    <name evidence="4" type="primary">CSON002919</name>
</gene>
<dbReference type="PANTHER" id="PTHR45712">
    <property type="entry name" value="AGAP008170-PA"/>
    <property type="match status" value="1"/>
</dbReference>